<evidence type="ECO:0000313" key="3">
    <source>
        <dbReference type="Proteomes" id="UP001595848"/>
    </source>
</evidence>
<comment type="caution">
    <text evidence="2">The sequence shown here is derived from an EMBL/GenBank/DDBJ whole genome shotgun (WGS) entry which is preliminary data.</text>
</comment>
<dbReference type="EMBL" id="JBHSBV010000002">
    <property type="protein sequence ID" value="MFC4200855.1"/>
    <property type="molecule type" value="Genomic_DNA"/>
</dbReference>
<keyword evidence="3" id="KW-1185">Reference proteome</keyword>
<name>A0ABV8NV49_9BURK</name>
<evidence type="ECO:0000256" key="1">
    <source>
        <dbReference type="SAM" id="SignalP"/>
    </source>
</evidence>
<feature type="chain" id="PRO_5047460444" description="DUF3108 domain-containing protein" evidence="1">
    <location>
        <begin position="25"/>
        <end position="238"/>
    </location>
</feature>
<evidence type="ECO:0000313" key="2">
    <source>
        <dbReference type="EMBL" id="MFC4200855.1"/>
    </source>
</evidence>
<accession>A0ABV8NV49</accession>
<gene>
    <name evidence="2" type="ORF">ACFOY1_07800</name>
</gene>
<reference evidence="3" key="1">
    <citation type="journal article" date="2019" name="Int. J. Syst. Evol. Microbiol.">
        <title>The Global Catalogue of Microorganisms (GCM) 10K type strain sequencing project: providing services to taxonomists for standard genome sequencing and annotation.</title>
        <authorList>
            <consortium name="The Broad Institute Genomics Platform"/>
            <consortium name="The Broad Institute Genome Sequencing Center for Infectious Disease"/>
            <person name="Wu L."/>
            <person name="Ma J."/>
        </authorList>
    </citation>
    <scope>NUCLEOTIDE SEQUENCE [LARGE SCALE GENOMIC DNA]</scope>
    <source>
        <strain evidence="3">LMG 24813</strain>
    </source>
</reference>
<evidence type="ECO:0008006" key="4">
    <source>
        <dbReference type="Google" id="ProtNLM"/>
    </source>
</evidence>
<organism evidence="2 3">
    <name type="scientific">Candidimonas humi</name>
    <dbReference type="NCBI Taxonomy" id="683355"/>
    <lineage>
        <taxon>Bacteria</taxon>
        <taxon>Pseudomonadati</taxon>
        <taxon>Pseudomonadota</taxon>
        <taxon>Betaproteobacteria</taxon>
        <taxon>Burkholderiales</taxon>
        <taxon>Alcaligenaceae</taxon>
        <taxon>Candidimonas</taxon>
    </lineage>
</organism>
<feature type="signal peptide" evidence="1">
    <location>
        <begin position="1"/>
        <end position="24"/>
    </location>
</feature>
<proteinExistence type="predicted"/>
<dbReference type="RefSeq" id="WP_217963939.1">
    <property type="nucleotide sequence ID" value="NZ_JAHTBN010000003.1"/>
</dbReference>
<sequence length="238" mass="25639">MSRLLCASVAIVAAWAGLVAAARADVCAAPFMHDGGHVRLTGSGAMQLGADVHFSEVGKSAAGACRARVQGTASFGLAGLPPGKSKIDYWMSVRNGYAHFERRDDSGRRVPLNGGFDLRMLGLFAYGQPITHAGQTFSALKFQVHVDRQAQPLTVRTGEKTVGQRQRIQTARGPQSCWPVRYERVTDPTQASFNGLVLPIPGMRAAVTDWYCPALHMVMKQDSNQQGLASELEVATLE</sequence>
<keyword evidence="1" id="KW-0732">Signal</keyword>
<protein>
    <recommendedName>
        <fullName evidence="4">DUF3108 domain-containing protein</fullName>
    </recommendedName>
</protein>
<dbReference type="Proteomes" id="UP001595848">
    <property type="component" value="Unassembled WGS sequence"/>
</dbReference>